<dbReference type="Gene3D" id="3.40.1170.10">
    <property type="entry name" value="DNA repair protein MutS, domain I"/>
    <property type="match status" value="1"/>
</dbReference>
<dbReference type="Pfam" id="PF05188">
    <property type="entry name" value="MutS_II"/>
    <property type="match status" value="1"/>
</dbReference>
<dbReference type="InterPro" id="IPR036678">
    <property type="entry name" value="MutS_con_dom_sf"/>
</dbReference>
<dbReference type="InterPro" id="IPR007860">
    <property type="entry name" value="DNA_mmatch_repair_MutS_con_dom"/>
</dbReference>
<evidence type="ECO:0000313" key="4">
    <source>
        <dbReference type="Proteomes" id="UP000697995"/>
    </source>
</evidence>
<organism evidence="3 4">
    <name type="scientific">Paracraurococcus ruber</name>
    <dbReference type="NCBI Taxonomy" id="77675"/>
    <lineage>
        <taxon>Bacteria</taxon>
        <taxon>Pseudomonadati</taxon>
        <taxon>Pseudomonadota</taxon>
        <taxon>Alphaproteobacteria</taxon>
        <taxon>Acetobacterales</taxon>
        <taxon>Roseomonadaceae</taxon>
        <taxon>Paracraurococcus</taxon>
    </lineage>
</organism>
<feature type="non-terminal residue" evidence="3">
    <location>
        <position position="234"/>
    </location>
</feature>
<gene>
    <name evidence="3" type="ORF">CKO45_21310</name>
</gene>
<keyword evidence="4" id="KW-1185">Reference proteome</keyword>
<dbReference type="InterPro" id="IPR007695">
    <property type="entry name" value="DNA_mismatch_repair_MutS-lik_N"/>
</dbReference>
<protein>
    <submittedName>
        <fullName evidence="3">DNA mismatch repair protein MutS</fullName>
    </submittedName>
</protein>
<evidence type="ECO:0000259" key="2">
    <source>
        <dbReference type="Pfam" id="PF05188"/>
    </source>
</evidence>
<dbReference type="SUPFAM" id="SSF53150">
    <property type="entry name" value="DNA repair protein MutS, domain II"/>
    <property type="match status" value="1"/>
</dbReference>
<feature type="domain" description="DNA mismatch repair protein MutS connector" evidence="2">
    <location>
        <begin position="144"/>
        <end position="200"/>
    </location>
</feature>
<dbReference type="Pfam" id="PF01624">
    <property type="entry name" value="MutS_I"/>
    <property type="match status" value="1"/>
</dbReference>
<dbReference type="InterPro" id="IPR016151">
    <property type="entry name" value="DNA_mismatch_repair_MutS_N"/>
</dbReference>
<reference evidence="3 4" key="1">
    <citation type="journal article" date="2020" name="Microorganisms">
        <title>Osmotic Adaptation and Compatible Solute Biosynthesis of Phototrophic Bacteria as Revealed from Genome Analyses.</title>
        <authorList>
            <person name="Imhoff J.F."/>
            <person name="Rahn T."/>
            <person name="Kunzel S."/>
            <person name="Keller A."/>
            <person name="Neulinger S.C."/>
        </authorList>
    </citation>
    <scope>NUCLEOTIDE SEQUENCE [LARGE SCALE GENOMIC DNA]</scope>
    <source>
        <strain evidence="3 4">DSM 15382</strain>
    </source>
</reference>
<comment type="caution">
    <text evidence="3">The sequence shown here is derived from an EMBL/GenBank/DDBJ whole genome shotgun (WGS) entry which is preliminary data.</text>
</comment>
<dbReference type="SUPFAM" id="SSF55271">
    <property type="entry name" value="DNA repair protein MutS, domain I"/>
    <property type="match status" value="1"/>
</dbReference>
<evidence type="ECO:0000313" key="3">
    <source>
        <dbReference type="EMBL" id="MBK1660765.1"/>
    </source>
</evidence>
<feature type="domain" description="DNA mismatch repair protein MutS-like N-terminal" evidence="1">
    <location>
        <begin position="19"/>
        <end position="133"/>
    </location>
</feature>
<name>A0ABS1D1Q6_9PROT</name>
<dbReference type="Gene3D" id="3.30.420.110">
    <property type="entry name" value="MutS, connector domain"/>
    <property type="match status" value="1"/>
</dbReference>
<evidence type="ECO:0000259" key="1">
    <source>
        <dbReference type="Pfam" id="PF01624"/>
    </source>
</evidence>
<accession>A0ABS1D1Q6</accession>
<proteinExistence type="predicted"/>
<sequence>MDQATVSAARLPSAAGASPAMAQWFALKAAQPEALLFFRMGDFYEMFFADAEAAAEALDIALTYRGEHQGERVPMCGVPAHSHETYLARLIRRGFRVAIAEQMETPEEAKRRKASAVRREVVRLVTPGTVTEEALLDAARPAWLLALVPQADRDGDRLGAAWLDLSTGAFETEALAAADLPALLARLEPAEVLAPPALALPGAVEATPPRDGARRLAEAWGVATLDGFGSFSAA</sequence>
<dbReference type="EMBL" id="NRSG01000209">
    <property type="protein sequence ID" value="MBK1660765.1"/>
    <property type="molecule type" value="Genomic_DNA"/>
</dbReference>
<dbReference type="Proteomes" id="UP000697995">
    <property type="component" value="Unassembled WGS sequence"/>
</dbReference>